<feature type="domain" description="DUF4142" evidence="1">
    <location>
        <begin position="38"/>
        <end position="127"/>
    </location>
</feature>
<evidence type="ECO:0000313" key="2">
    <source>
        <dbReference type="EMBL" id="SEP74489.1"/>
    </source>
</evidence>
<dbReference type="Gene3D" id="1.20.1260.10">
    <property type="match status" value="1"/>
</dbReference>
<dbReference type="AlphaFoldDB" id="A0A1H9ACU9"/>
<dbReference type="InterPro" id="IPR025419">
    <property type="entry name" value="DUF4142"/>
</dbReference>
<dbReference type="EMBL" id="FOFS01000001">
    <property type="protein sequence ID" value="SEP74489.1"/>
    <property type="molecule type" value="Genomic_DNA"/>
</dbReference>
<proteinExistence type="predicted"/>
<gene>
    <name evidence="2" type="ORF">SAMN04488038_101358</name>
</gene>
<dbReference type="STRING" id="489703.SAMN04488038_101358"/>
<name>A0A1H9ACU9_9GAMM</name>
<organism evidence="2 3">
    <name type="scientific">Solimonas aquatica</name>
    <dbReference type="NCBI Taxonomy" id="489703"/>
    <lineage>
        <taxon>Bacteria</taxon>
        <taxon>Pseudomonadati</taxon>
        <taxon>Pseudomonadota</taxon>
        <taxon>Gammaproteobacteria</taxon>
        <taxon>Nevskiales</taxon>
        <taxon>Nevskiaceae</taxon>
        <taxon>Solimonas</taxon>
    </lineage>
</organism>
<dbReference type="InterPro" id="IPR012347">
    <property type="entry name" value="Ferritin-like"/>
</dbReference>
<accession>A0A1H9ACU9</accession>
<dbReference type="PANTHER" id="PTHR38593">
    <property type="entry name" value="BLR2558 PROTEIN"/>
    <property type="match status" value="1"/>
</dbReference>
<dbReference type="Pfam" id="PF13628">
    <property type="entry name" value="DUF4142"/>
    <property type="match status" value="1"/>
</dbReference>
<dbReference type="RefSeq" id="WP_177188790.1">
    <property type="nucleotide sequence ID" value="NZ_FOFS01000001.1"/>
</dbReference>
<reference evidence="2 3" key="1">
    <citation type="submission" date="2016-10" db="EMBL/GenBank/DDBJ databases">
        <authorList>
            <person name="de Groot N.N."/>
        </authorList>
    </citation>
    <scope>NUCLEOTIDE SEQUENCE [LARGE SCALE GENOMIC DNA]</scope>
    <source>
        <strain evidence="2 3">DSM 25927</strain>
    </source>
</reference>
<evidence type="ECO:0000313" key="3">
    <source>
        <dbReference type="Proteomes" id="UP000199233"/>
    </source>
</evidence>
<protein>
    <recommendedName>
        <fullName evidence="1">DUF4142 domain-containing protein</fullName>
    </recommendedName>
</protein>
<evidence type="ECO:0000259" key="1">
    <source>
        <dbReference type="Pfam" id="PF13628"/>
    </source>
</evidence>
<dbReference type="Proteomes" id="UP000199233">
    <property type="component" value="Unassembled WGS sequence"/>
</dbReference>
<sequence length="129" mass="14067">MTRSKNRLPIFLSLAMLGVILSPLVPTSYGAGMPPGQDDMKFAQEAAMAGMTEVAAGRLALSLSHDSEIQQFGQTIVTDHSEANTKLARIAQTKNLSLPTALDDHHQDMIDTLKSSRKFDEDFSEMMKG</sequence>
<keyword evidence="3" id="KW-1185">Reference proteome</keyword>
<dbReference type="PANTHER" id="PTHR38593:SF1">
    <property type="entry name" value="BLR2558 PROTEIN"/>
    <property type="match status" value="1"/>
</dbReference>